<accession>A0A640KN48</accession>
<evidence type="ECO:0000256" key="1">
    <source>
        <dbReference type="ARBA" id="ARBA00022837"/>
    </source>
</evidence>
<dbReference type="InterPro" id="IPR018247">
    <property type="entry name" value="EF_Hand_1_Ca_BS"/>
</dbReference>
<comment type="caution">
    <text evidence="3">The sequence shown here is derived from an EMBL/GenBank/DDBJ whole genome shotgun (WGS) entry which is preliminary data.</text>
</comment>
<dbReference type="EMBL" id="BLBS01000043">
    <property type="protein sequence ID" value="GET90902.1"/>
    <property type="molecule type" value="Genomic_DNA"/>
</dbReference>
<keyword evidence="1" id="KW-0106">Calcium</keyword>
<organism evidence="3 4">
    <name type="scientific">Leishmania tarentolae</name>
    <name type="common">Sauroleishmania tarentolae</name>
    <dbReference type="NCBI Taxonomy" id="5689"/>
    <lineage>
        <taxon>Eukaryota</taxon>
        <taxon>Discoba</taxon>
        <taxon>Euglenozoa</taxon>
        <taxon>Kinetoplastea</taxon>
        <taxon>Metakinetoplastina</taxon>
        <taxon>Trypanosomatida</taxon>
        <taxon>Trypanosomatidae</taxon>
        <taxon>Leishmaniinae</taxon>
        <taxon>Leishmania</taxon>
        <taxon>lizard Leishmania</taxon>
    </lineage>
</organism>
<dbReference type="VEuPathDB" id="TriTrypDB:LtaPh_3029500"/>
<dbReference type="Proteomes" id="UP000419144">
    <property type="component" value="Unassembled WGS sequence"/>
</dbReference>
<dbReference type="GO" id="GO:0005509">
    <property type="term" value="F:calcium ion binding"/>
    <property type="evidence" value="ECO:0007669"/>
    <property type="project" value="InterPro"/>
</dbReference>
<dbReference type="SUPFAM" id="SSF47473">
    <property type="entry name" value="EF-hand"/>
    <property type="match status" value="1"/>
</dbReference>
<evidence type="ECO:0000313" key="4">
    <source>
        <dbReference type="Proteomes" id="UP000419144"/>
    </source>
</evidence>
<feature type="domain" description="EF-hand" evidence="2">
    <location>
        <begin position="8"/>
        <end position="43"/>
    </location>
</feature>
<keyword evidence="4" id="KW-1185">Reference proteome</keyword>
<evidence type="ECO:0000313" key="3">
    <source>
        <dbReference type="EMBL" id="GET90902.1"/>
    </source>
</evidence>
<dbReference type="InterPro" id="IPR002048">
    <property type="entry name" value="EF_hand_dom"/>
</dbReference>
<proteinExistence type="predicted"/>
<reference evidence="3" key="1">
    <citation type="submission" date="2019-11" db="EMBL/GenBank/DDBJ databases">
        <title>Leishmania tarentolae CDS.</title>
        <authorList>
            <person name="Goto Y."/>
            <person name="Yamagishi J."/>
        </authorList>
    </citation>
    <scope>NUCLEOTIDE SEQUENCE [LARGE SCALE GENOMIC DNA]</scope>
    <source>
        <strain evidence="3">Parrot Tar II</strain>
    </source>
</reference>
<name>A0A640KN48_LEITA</name>
<dbReference type="PROSITE" id="PS50222">
    <property type="entry name" value="EF_HAND_2"/>
    <property type="match status" value="1"/>
</dbReference>
<dbReference type="AlphaFoldDB" id="A0A640KN48"/>
<sequence>MVRMNAEISDDLLVNLVRRQDTSGDGALDLEDFTTLFIQLTQHEALQPLFRNLRAQAD</sequence>
<gene>
    <name evidence="3" type="ORF">LtaPh_3029500</name>
</gene>
<dbReference type="InterPro" id="IPR011992">
    <property type="entry name" value="EF-hand-dom_pair"/>
</dbReference>
<dbReference type="PROSITE" id="PS00018">
    <property type="entry name" value="EF_HAND_1"/>
    <property type="match status" value="1"/>
</dbReference>
<evidence type="ECO:0000259" key="2">
    <source>
        <dbReference type="PROSITE" id="PS50222"/>
    </source>
</evidence>
<protein>
    <submittedName>
        <fullName evidence="3">Phospholipase c-like protein</fullName>
    </submittedName>
</protein>